<protein>
    <submittedName>
        <fullName evidence="1">Uncharacterized protein</fullName>
    </submittedName>
</protein>
<dbReference type="EMBL" id="BPLQ01000513">
    <property type="protein sequence ID" value="GIX72290.1"/>
    <property type="molecule type" value="Genomic_DNA"/>
</dbReference>
<dbReference type="AlphaFoldDB" id="A0AAV4MKF5"/>
<sequence length="91" mass="9735">MSALFVAWSAPVQSESFHLARALQLKLQPSACIDERGGIIFGSVNSRARRAVTVNYSAQVLGGALNVGRCLREAPLICIPSPSDGLLRDCH</sequence>
<organism evidence="1 2">
    <name type="scientific">Caerostris darwini</name>
    <dbReference type="NCBI Taxonomy" id="1538125"/>
    <lineage>
        <taxon>Eukaryota</taxon>
        <taxon>Metazoa</taxon>
        <taxon>Ecdysozoa</taxon>
        <taxon>Arthropoda</taxon>
        <taxon>Chelicerata</taxon>
        <taxon>Arachnida</taxon>
        <taxon>Araneae</taxon>
        <taxon>Araneomorphae</taxon>
        <taxon>Entelegynae</taxon>
        <taxon>Araneoidea</taxon>
        <taxon>Araneidae</taxon>
        <taxon>Caerostris</taxon>
    </lineage>
</organism>
<reference evidence="1 2" key="1">
    <citation type="submission" date="2021-06" db="EMBL/GenBank/DDBJ databases">
        <title>Caerostris darwini draft genome.</title>
        <authorList>
            <person name="Kono N."/>
            <person name="Arakawa K."/>
        </authorList>
    </citation>
    <scope>NUCLEOTIDE SEQUENCE [LARGE SCALE GENOMIC DNA]</scope>
</reference>
<proteinExistence type="predicted"/>
<dbReference type="Proteomes" id="UP001054837">
    <property type="component" value="Unassembled WGS sequence"/>
</dbReference>
<accession>A0AAV4MKF5</accession>
<name>A0AAV4MKF5_9ARAC</name>
<evidence type="ECO:0000313" key="2">
    <source>
        <dbReference type="Proteomes" id="UP001054837"/>
    </source>
</evidence>
<comment type="caution">
    <text evidence="1">The sequence shown here is derived from an EMBL/GenBank/DDBJ whole genome shotgun (WGS) entry which is preliminary data.</text>
</comment>
<keyword evidence="2" id="KW-1185">Reference proteome</keyword>
<gene>
    <name evidence="1" type="ORF">CDAR_494771</name>
</gene>
<evidence type="ECO:0000313" key="1">
    <source>
        <dbReference type="EMBL" id="GIX72290.1"/>
    </source>
</evidence>